<proteinExistence type="predicted"/>
<dbReference type="EMBL" id="JAHRIO010070660">
    <property type="protein sequence ID" value="MEQ2181411.1"/>
    <property type="molecule type" value="Genomic_DNA"/>
</dbReference>
<accession>A0ABV0PD65</accession>
<name>A0ABV0PD65_9TELE</name>
<keyword evidence="2" id="KW-1185">Reference proteome</keyword>
<gene>
    <name evidence="1" type="ORF">GOODEAATRI_011354</name>
</gene>
<reference evidence="1 2" key="1">
    <citation type="submission" date="2021-06" db="EMBL/GenBank/DDBJ databases">
        <authorList>
            <person name="Palmer J.M."/>
        </authorList>
    </citation>
    <scope>NUCLEOTIDE SEQUENCE [LARGE SCALE GENOMIC DNA]</scope>
    <source>
        <strain evidence="1 2">GA_2019</strain>
        <tissue evidence="1">Muscle</tissue>
    </source>
</reference>
<protein>
    <submittedName>
        <fullName evidence="1">Uncharacterized protein</fullName>
    </submittedName>
</protein>
<evidence type="ECO:0000313" key="1">
    <source>
        <dbReference type="EMBL" id="MEQ2181411.1"/>
    </source>
</evidence>
<organism evidence="1 2">
    <name type="scientific">Goodea atripinnis</name>
    <dbReference type="NCBI Taxonomy" id="208336"/>
    <lineage>
        <taxon>Eukaryota</taxon>
        <taxon>Metazoa</taxon>
        <taxon>Chordata</taxon>
        <taxon>Craniata</taxon>
        <taxon>Vertebrata</taxon>
        <taxon>Euteleostomi</taxon>
        <taxon>Actinopterygii</taxon>
        <taxon>Neopterygii</taxon>
        <taxon>Teleostei</taxon>
        <taxon>Neoteleostei</taxon>
        <taxon>Acanthomorphata</taxon>
        <taxon>Ovalentaria</taxon>
        <taxon>Atherinomorphae</taxon>
        <taxon>Cyprinodontiformes</taxon>
        <taxon>Goodeidae</taxon>
        <taxon>Goodea</taxon>
    </lineage>
</organism>
<dbReference type="Proteomes" id="UP001476798">
    <property type="component" value="Unassembled WGS sequence"/>
</dbReference>
<comment type="caution">
    <text evidence="1">The sequence shown here is derived from an EMBL/GenBank/DDBJ whole genome shotgun (WGS) entry which is preliminary data.</text>
</comment>
<sequence>IPPRPPALAPEACLHGSSPNSLQYLQPSHHYPWEPNPWYHLRLECSPRCPLEPPHRHLLHLQAQRA</sequence>
<feature type="non-terminal residue" evidence="1">
    <location>
        <position position="1"/>
    </location>
</feature>
<evidence type="ECO:0000313" key="2">
    <source>
        <dbReference type="Proteomes" id="UP001476798"/>
    </source>
</evidence>